<evidence type="ECO:0000256" key="1">
    <source>
        <dbReference type="SAM" id="Coils"/>
    </source>
</evidence>
<keyword evidence="1" id="KW-0175">Coiled coil</keyword>
<dbReference type="EMBL" id="PRDG01000002">
    <property type="protein sequence ID" value="MBP2623218.1"/>
    <property type="molecule type" value="Genomic_DNA"/>
</dbReference>
<gene>
    <name evidence="2" type="ORF">C4K46_04615</name>
</gene>
<name>A0ABS5B308_9STRE</name>
<evidence type="ECO:0000313" key="3">
    <source>
        <dbReference type="Proteomes" id="UP001519296"/>
    </source>
</evidence>
<accession>A0ABS5B308</accession>
<organism evidence="2 3">
    <name type="scientific">Streptococcus oricebi</name>
    <dbReference type="NCBI Taxonomy" id="1547447"/>
    <lineage>
        <taxon>Bacteria</taxon>
        <taxon>Bacillati</taxon>
        <taxon>Bacillota</taxon>
        <taxon>Bacilli</taxon>
        <taxon>Lactobacillales</taxon>
        <taxon>Streptococcaceae</taxon>
        <taxon>Streptococcus</taxon>
    </lineage>
</organism>
<protein>
    <recommendedName>
        <fullName evidence="4">Type III secretion protein</fullName>
    </recommendedName>
</protein>
<sequence length="124" mass="14970">MTDQSLATIKQEKRQLERSFDYLIHQKRRLKALEDQVLDHHDRMQDCFQELDLISNQPQDALFLAELREADHRSVRLLDDDLEAMEQTLKKQEADLEEEEDRLYKAERQLYLAQEDKRRKPDES</sequence>
<dbReference type="RefSeq" id="WP_209627698.1">
    <property type="nucleotide sequence ID" value="NZ_PRDG01000002.1"/>
</dbReference>
<feature type="coiled-coil region" evidence="1">
    <location>
        <begin position="75"/>
        <end position="116"/>
    </location>
</feature>
<comment type="caution">
    <text evidence="2">The sequence shown here is derived from an EMBL/GenBank/DDBJ whole genome shotgun (WGS) entry which is preliminary data.</text>
</comment>
<reference evidence="2 3" key="1">
    <citation type="submission" date="2018-02" db="EMBL/GenBank/DDBJ databases">
        <title>Draft genome sequence of Streptococcus oricebi CCUG 70868T type strain.</title>
        <authorList>
            <person name="Mendez V."/>
            <person name="Salva-Serra F."/>
            <person name="Jaen-Luchoro D."/>
            <person name="Gonzales-Siles L."/>
            <person name="Karlsson R."/>
            <person name="Engstrom-Jakobsson H."/>
            <person name="Busquets A."/>
            <person name="Gomila M."/>
            <person name="Pineiro-Iglesias B."/>
            <person name="Bennasar-Figueras A."/>
            <person name="Seeger M."/>
            <person name="Moore E."/>
        </authorList>
    </citation>
    <scope>NUCLEOTIDE SEQUENCE [LARGE SCALE GENOMIC DNA]</scope>
    <source>
        <strain evidence="2 3">CCUG 70868</strain>
    </source>
</reference>
<dbReference type="Proteomes" id="UP001519296">
    <property type="component" value="Unassembled WGS sequence"/>
</dbReference>
<proteinExistence type="predicted"/>
<evidence type="ECO:0000313" key="2">
    <source>
        <dbReference type="EMBL" id="MBP2623218.1"/>
    </source>
</evidence>
<evidence type="ECO:0008006" key="4">
    <source>
        <dbReference type="Google" id="ProtNLM"/>
    </source>
</evidence>
<keyword evidence="3" id="KW-1185">Reference proteome</keyword>